<keyword evidence="5" id="KW-0238">DNA-binding</keyword>
<dbReference type="GO" id="GO:0030894">
    <property type="term" value="C:replisome"/>
    <property type="evidence" value="ECO:0007669"/>
    <property type="project" value="TreeGrafter"/>
</dbReference>
<keyword evidence="3 8" id="KW-0347">Helicase</keyword>
<dbReference type="EMBL" id="SWLG01000018">
    <property type="protein sequence ID" value="TLS35621.1"/>
    <property type="molecule type" value="Genomic_DNA"/>
</dbReference>
<dbReference type="PROSITE" id="PS51192">
    <property type="entry name" value="HELICASE_ATP_BIND_1"/>
    <property type="match status" value="1"/>
</dbReference>
<feature type="domain" description="Helicase ATP-binding" evidence="6">
    <location>
        <begin position="24"/>
        <end position="191"/>
    </location>
</feature>
<dbReference type="InterPro" id="IPR027417">
    <property type="entry name" value="P-loop_NTPase"/>
</dbReference>
<dbReference type="CDD" id="cd17920">
    <property type="entry name" value="DEXHc_RecQ"/>
    <property type="match status" value="1"/>
</dbReference>
<dbReference type="GO" id="GO:0003677">
    <property type="term" value="F:DNA binding"/>
    <property type="evidence" value="ECO:0007669"/>
    <property type="project" value="UniProtKB-KW"/>
</dbReference>
<evidence type="ECO:0000313" key="8">
    <source>
        <dbReference type="EMBL" id="TLS35621.1"/>
    </source>
</evidence>
<dbReference type="GO" id="GO:0043590">
    <property type="term" value="C:bacterial nucleoid"/>
    <property type="evidence" value="ECO:0007669"/>
    <property type="project" value="TreeGrafter"/>
</dbReference>
<organism evidence="8 9">
    <name type="scientific">Exobacillus caeni</name>
    <dbReference type="NCBI Taxonomy" id="2574798"/>
    <lineage>
        <taxon>Bacteria</taxon>
        <taxon>Bacillati</taxon>
        <taxon>Bacillota</taxon>
        <taxon>Bacilli</taxon>
        <taxon>Bacillales</taxon>
        <taxon>Guptibacillaceae</taxon>
        <taxon>Exobacillus</taxon>
    </lineage>
</organism>
<dbReference type="PROSITE" id="PS51194">
    <property type="entry name" value="HELICASE_CTER"/>
    <property type="match status" value="1"/>
</dbReference>
<evidence type="ECO:0000256" key="1">
    <source>
        <dbReference type="ARBA" id="ARBA00022741"/>
    </source>
</evidence>
<dbReference type="GO" id="GO:0006310">
    <property type="term" value="P:DNA recombination"/>
    <property type="evidence" value="ECO:0007669"/>
    <property type="project" value="InterPro"/>
</dbReference>
<dbReference type="InterPro" id="IPR002464">
    <property type="entry name" value="DNA/RNA_helicase_DEAH_CS"/>
</dbReference>
<dbReference type="Pfam" id="PF00271">
    <property type="entry name" value="Helicase_C"/>
    <property type="match status" value="1"/>
</dbReference>
<dbReference type="Gene3D" id="3.40.50.300">
    <property type="entry name" value="P-loop containing nucleotide triphosphate hydrolases"/>
    <property type="match status" value="2"/>
</dbReference>
<dbReference type="AlphaFoldDB" id="A0A5R9EXN9"/>
<evidence type="ECO:0000256" key="5">
    <source>
        <dbReference type="ARBA" id="ARBA00023125"/>
    </source>
</evidence>
<dbReference type="InterPro" id="IPR001650">
    <property type="entry name" value="Helicase_C-like"/>
</dbReference>
<evidence type="ECO:0000259" key="6">
    <source>
        <dbReference type="PROSITE" id="PS51192"/>
    </source>
</evidence>
<proteinExistence type="predicted"/>
<dbReference type="Proteomes" id="UP000308230">
    <property type="component" value="Unassembled WGS sequence"/>
</dbReference>
<dbReference type="RefSeq" id="WP_138128555.1">
    <property type="nucleotide sequence ID" value="NZ_SWLG01000018.1"/>
</dbReference>
<sequence>MNLQRLLQKHFGFSTFRKGQQEIINDVVQGKNVLAMLPTGTGKSICYQLPGYILPGIILVVSPLLSLMEDQVQQLKSNGEKRALALNSFLSLSERKTALSNLAQYKYIYVSPEILQHPIIQKKLRDAGVSLFVIDEAHCISQWGHEFRTDYLKLSGVREILGNPPCLALTATATEAVRKDILSQLQLDDAESHIYGIDRSNIAIKVEEHQSVEEKVTALLDYSSKLKGPGIVYFSSRVWAERMAALIEEQKVGRVAFYHAGMEMEDRLLIQKQFINDEIDLICSTNAFGMGINKPNVRYVIHFHFPGTIEAYLQEIGRAGRDGAESLAVLLYTKEDYQLPAMLMQQEVPEDKQVSGVLDYLFSMGGNQLTPEAEKSMIQAVGLSEVAWGFLAFHLGKRGVIMEDNFIKPFDLKSTFASLKGIIEERTRVKLNRLYEMNRWLEREGCRRQNYLGHFDQCLEETPEHCCDYCGITLSKYEKRDELNRTRLQEKFLWKKELTRLFHQSEEVGIEE</sequence>
<dbReference type="GO" id="GO:0006281">
    <property type="term" value="P:DNA repair"/>
    <property type="evidence" value="ECO:0007669"/>
    <property type="project" value="TreeGrafter"/>
</dbReference>
<evidence type="ECO:0000256" key="3">
    <source>
        <dbReference type="ARBA" id="ARBA00022806"/>
    </source>
</evidence>
<evidence type="ECO:0000256" key="4">
    <source>
        <dbReference type="ARBA" id="ARBA00022840"/>
    </source>
</evidence>
<dbReference type="Pfam" id="PF00270">
    <property type="entry name" value="DEAD"/>
    <property type="match status" value="1"/>
</dbReference>
<dbReference type="GO" id="GO:0016787">
    <property type="term" value="F:hydrolase activity"/>
    <property type="evidence" value="ECO:0007669"/>
    <property type="project" value="UniProtKB-KW"/>
</dbReference>
<keyword evidence="1" id="KW-0547">Nucleotide-binding</keyword>
<dbReference type="InterPro" id="IPR004589">
    <property type="entry name" value="DNA_helicase_ATP-dep_RecQ"/>
</dbReference>
<dbReference type="OrthoDB" id="9763310at2"/>
<dbReference type="InterPro" id="IPR014001">
    <property type="entry name" value="Helicase_ATP-bd"/>
</dbReference>
<dbReference type="GO" id="GO:0009378">
    <property type="term" value="F:four-way junction helicase activity"/>
    <property type="evidence" value="ECO:0007669"/>
    <property type="project" value="TreeGrafter"/>
</dbReference>
<gene>
    <name evidence="8" type="ORF">FCL54_19160</name>
</gene>
<evidence type="ECO:0000256" key="2">
    <source>
        <dbReference type="ARBA" id="ARBA00022801"/>
    </source>
</evidence>
<keyword evidence="4" id="KW-0067">ATP-binding</keyword>
<dbReference type="SMART" id="SM00490">
    <property type="entry name" value="HELICc"/>
    <property type="match status" value="1"/>
</dbReference>
<dbReference type="SMART" id="SM00487">
    <property type="entry name" value="DEXDc"/>
    <property type="match status" value="1"/>
</dbReference>
<dbReference type="PROSITE" id="PS00690">
    <property type="entry name" value="DEAH_ATP_HELICASE"/>
    <property type="match status" value="1"/>
</dbReference>
<dbReference type="PANTHER" id="PTHR13710">
    <property type="entry name" value="DNA HELICASE RECQ FAMILY MEMBER"/>
    <property type="match status" value="1"/>
</dbReference>
<name>A0A5R9EXN9_9BACL</name>
<keyword evidence="9" id="KW-1185">Reference proteome</keyword>
<accession>A0A5R9EXN9</accession>
<dbReference type="Gene3D" id="1.10.10.10">
    <property type="entry name" value="Winged helix-like DNA-binding domain superfamily/Winged helix DNA-binding domain"/>
    <property type="match status" value="1"/>
</dbReference>
<evidence type="ECO:0000259" key="7">
    <source>
        <dbReference type="PROSITE" id="PS51194"/>
    </source>
</evidence>
<dbReference type="NCBIfam" id="TIGR00614">
    <property type="entry name" value="recQ_fam"/>
    <property type="match status" value="1"/>
</dbReference>
<feature type="domain" description="Helicase C-terminal" evidence="7">
    <location>
        <begin position="218"/>
        <end position="365"/>
    </location>
</feature>
<dbReference type="GO" id="GO:0005737">
    <property type="term" value="C:cytoplasm"/>
    <property type="evidence" value="ECO:0007669"/>
    <property type="project" value="TreeGrafter"/>
</dbReference>
<dbReference type="PANTHER" id="PTHR13710:SF84">
    <property type="entry name" value="ATP-DEPENDENT DNA HELICASE RECS-RELATED"/>
    <property type="match status" value="1"/>
</dbReference>
<keyword evidence="2" id="KW-0378">Hydrolase</keyword>
<dbReference type="GO" id="GO:0005524">
    <property type="term" value="F:ATP binding"/>
    <property type="evidence" value="ECO:0007669"/>
    <property type="project" value="UniProtKB-KW"/>
</dbReference>
<reference evidence="8 9" key="1">
    <citation type="submission" date="2019-04" db="EMBL/GenBank/DDBJ databases">
        <title>Bacillus caeni sp. nov., a bacterium isolated from mangrove sediment.</title>
        <authorList>
            <person name="Huang H."/>
            <person name="Mo K."/>
            <person name="Hu Y."/>
        </authorList>
    </citation>
    <scope>NUCLEOTIDE SEQUENCE [LARGE SCALE GENOMIC DNA]</scope>
    <source>
        <strain evidence="8 9">HB172195</strain>
    </source>
</reference>
<protein>
    <submittedName>
        <fullName evidence="8">RecQ family ATP-dependent DNA helicase</fullName>
    </submittedName>
</protein>
<dbReference type="GO" id="GO:0043138">
    <property type="term" value="F:3'-5' DNA helicase activity"/>
    <property type="evidence" value="ECO:0007669"/>
    <property type="project" value="TreeGrafter"/>
</dbReference>
<evidence type="ECO:0000313" key="9">
    <source>
        <dbReference type="Proteomes" id="UP000308230"/>
    </source>
</evidence>
<dbReference type="FunFam" id="3.40.50.300:FF:001363">
    <property type="entry name" value="ATP-dependent DNA helicase RecQ"/>
    <property type="match status" value="1"/>
</dbReference>
<dbReference type="InterPro" id="IPR011545">
    <property type="entry name" value="DEAD/DEAH_box_helicase_dom"/>
</dbReference>
<comment type="caution">
    <text evidence="8">The sequence shown here is derived from an EMBL/GenBank/DDBJ whole genome shotgun (WGS) entry which is preliminary data.</text>
</comment>
<dbReference type="SUPFAM" id="SSF52540">
    <property type="entry name" value="P-loop containing nucleoside triphosphate hydrolases"/>
    <property type="match status" value="1"/>
</dbReference>
<dbReference type="InterPro" id="IPR036388">
    <property type="entry name" value="WH-like_DNA-bd_sf"/>
</dbReference>